<protein>
    <recommendedName>
        <fullName evidence="3">Reverse transcriptase domain-containing protein</fullName>
    </recommendedName>
</protein>
<dbReference type="AlphaFoldDB" id="A0A814MCE0"/>
<dbReference type="Proteomes" id="UP000663879">
    <property type="component" value="Unassembled WGS sequence"/>
</dbReference>
<keyword evidence="2" id="KW-1185">Reference proteome</keyword>
<organism evidence="1 2">
    <name type="scientific">Brachionus calyciflorus</name>
    <dbReference type="NCBI Taxonomy" id="104777"/>
    <lineage>
        <taxon>Eukaryota</taxon>
        <taxon>Metazoa</taxon>
        <taxon>Spiralia</taxon>
        <taxon>Gnathifera</taxon>
        <taxon>Rotifera</taxon>
        <taxon>Eurotatoria</taxon>
        <taxon>Monogononta</taxon>
        <taxon>Pseudotrocha</taxon>
        <taxon>Ploima</taxon>
        <taxon>Brachionidae</taxon>
        <taxon>Brachionus</taxon>
    </lineage>
</organism>
<reference evidence="1" key="1">
    <citation type="submission" date="2021-02" db="EMBL/GenBank/DDBJ databases">
        <authorList>
            <person name="Nowell W R."/>
        </authorList>
    </citation>
    <scope>NUCLEOTIDE SEQUENCE</scope>
    <source>
        <strain evidence="1">Ploen Becks lab</strain>
    </source>
</reference>
<dbReference type="OrthoDB" id="426210at2759"/>
<evidence type="ECO:0000313" key="2">
    <source>
        <dbReference type="Proteomes" id="UP000663879"/>
    </source>
</evidence>
<evidence type="ECO:0008006" key="3">
    <source>
        <dbReference type="Google" id="ProtNLM"/>
    </source>
</evidence>
<accession>A0A814MCE0</accession>
<evidence type="ECO:0000313" key="1">
    <source>
        <dbReference type="EMBL" id="CAF1077030.1"/>
    </source>
</evidence>
<dbReference type="PANTHER" id="PTHR33332">
    <property type="entry name" value="REVERSE TRANSCRIPTASE DOMAIN-CONTAINING PROTEIN"/>
    <property type="match status" value="1"/>
</dbReference>
<proteinExistence type="predicted"/>
<dbReference type="EMBL" id="CAJNOC010006399">
    <property type="protein sequence ID" value="CAF1077030.1"/>
    <property type="molecule type" value="Genomic_DNA"/>
</dbReference>
<sequence length="199" mass="23673">FINDLSDVLDCFHLLYADGVKLISTIKSNEYLDLQRNLENLTKWTYKWGMDLNLKKCKGMHLGKRNPNFEYSIIDMEGTRHKWEDQVDLKWEDQVNIAVNKSNRALGMLKNSFKYFNKKSFKMLYSALVRPNLEYAVSVWSPFFKKDVNAMESIQRRATKLVKNIREMPYELRLKELEIQPLVERRERGDLIQIFKIAN</sequence>
<name>A0A814MCE0_9BILA</name>
<comment type="caution">
    <text evidence="1">The sequence shown here is derived from an EMBL/GenBank/DDBJ whole genome shotgun (WGS) entry which is preliminary data.</text>
</comment>
<feature type="non-terminal residue" evidence="1">
    <location>
        <position position="1"/>
    </location>
</feature>
<gene>
    <name evidence="1" type="ORF">OXX778_LOCUS20010</name>
</gene>